<evidence type="ECO:0000256" key="4">
    <source>
        <dbReference type="ARBA" id="ARBA00022692"/>
    </source>
</evidence>
<dbReference type="EMBL" id="JAVFWL010000002">
    <property type="protein sequence ID" value="KAK6734782.1"/>
    <property type="molecule type" value="Genomic_DNA"/>
</dbReference>
<proteinExistence type="inferred from homology"/>
<keyword evidence="11" id="KW-1185">Reference proteome</keyword>
<evidence type="ECO:0000256" key="2">
    <source>
        <dbReference type="ARBA" id="ARBA00006375"/>
    </source>
</evidence>
<evidence type="ECO:0000313" key="10">
    <source>
        <dbReference type="EMBL" id="KAK6734782.1"/>
    </source>
</evidence>
<dbReference type="InterPro" id="IPR023395">
    <property type="entry name" value="MCP_dom_sf"/>
</dbReference>
<organism evidence="10 11">
    <name type="scientific">Necator americanus</name>
    <name type="common">Human hookworm</name>
    <dbReference type="NCBI Taxonomy" id="51031"/>
    <lineage>
        <taxon>Eukaryota</taxon>
        <taxon>Metazoa</taxon>
        <taxon>Ecdysozoa</taxon>
        <taxon>Nematoda</taxon>
        <taxon>Chromadorea</taxon>
        <taxon>Rhabditida</taxon>
        <taxon>Rhabditina</taxon>
        <taxon>Rhabditomorpha</taxon>
        <taxon>Strongyloidea</taxon>
        <taxon>Ancylostomatidae</taxon>
        <taxon>Bunostominae</taxon>
        <taxon>Necator</taxon>
    </lineage>
</organism>
<keyword evidence="4 8" id="KW-0812">Transmembrane</keyword>
<protein>
    <submittedName>
        <fullName evidence="10">Uncharacterized protein</fullName>
    </submittedName>
</protein>
<gene>
    <name evidence="10" type="primary">Necator_chrII.g5939</name>
    <name evidence="10" type="ORF">RB195_018146</name>
</gene>
<evidence type="ECO:0000256" key="5">
    <source>
        <dbReference type="ARBA" id="ARBA00022737"/>
    </source>
</evidence>
<accession>A0ABR1C8E7</accession>
<dbReference type="InterPro" id="IPR018108">
    <property type="entry name" value="MCP_transmembrane"/>
</dbReference>
<name>A0ABR1C8E7_NECAM</name>
<keyword evidence="3 9" id="KW-0813">Transport</keyword>
<dbReference type="PROSITE" id="PS50920">
    <property type="entry name" value="SOLCAR"/>
    <property type="match status" value="2"/>
</dbReference>
<dbReference type="Pfam" id="PF00153">
    <property type="entry name" value="Mito_carr"/>
    <property type="match status" value="2"/>
</dbReference>
<evidence type="ECO:0000313" key="11">
    <source>
        <dbReference type="Proteomes" id="UP001303046"/>
    </source>
</evidence>
<dbReference type="Proteomes" id="UP001303046">
    <property type="component" value="Unassembled WGS sequence"/>
</dbReference>
<evidence type="ECO:0000256" key="3">
    <source>
        <dbReference type="ARBA" id="ARBA00022448"/>
    </source>
</evidence>
<comment type="similarity">
    <text evidence="2 9">Belongs to the mitochondrial carrier (TC 2.A.29) family.</text>
</comment>
<dbReference type="PANTHER" id="PTHR45618">
    <property type="entry name" value="MITOCHONDRIAL DICARBOXYLATE CARRIER-RELATED"/>
    <property type="match status" value="1"/>
</dbReference>
<comment type="subcellular location">
    <subcellularLocation>
        <location evidence="1">Membrane</location>
        <topology evidence="1">Multi-pass membrane protein</topology>
    </subcellularLocation>
</comment>
<dbReference type="InterPro" id="IPR050391">
    <property type="entry name" value="Mito_Metabolite_Transporter"/>
</dbReference>
<dbReference type="SUPFAM" id="SSF103506">
    <property type="entry name" value="Mitochondrial carrier"/>
    <property type="match status" value="1"/>
</dbReference>
<evidence type="ECO:0000256" key="9">
    <source>
        <dbReference type="RuleBase" id="RU000488"/>
    </source>
</evidence>
<evidence type="ECO:0000256" key="8">
    <source>
        <dbReference type="PROSITE-ProRule" id="PRU00282"/>
    </source>
</evidence>
<dbReference type="Gene3D" id="1.50.40.10">
    <property type="entry name" value="Mitochondrial carrier domain"/>
    <property type="match status" value="1"/>
</dbReference>
<keyword evidence="6" id="KW-1133">Transmembrane helix</keyword>
<evidence type="ECO:0000256" key="7">
    <source>
        <dbReference type="ARBA" id="ARBA00023136"/>
    </source>
</evidence>
<comment type="caution">
    <text evidence="10">The sequence shown here is derived from an EMBL/GenBank/DDBJ whole genome shotgun (WGS) entry which is preliminary data.</text>
</comment>
<reference evidence="10 11" key="1">
    <citation type="submission" date="2023-08" db="EMBL/GenBank/DDBJ databases">
        <title>A Necator americanus chromosomal reference genome.</title>
        <authorList>
            <person name="Ilik V."/>
            <person name="Petrzelkova K.J."/>
            <person name="Pardy F."/>
            <person name="Fuh T."/>
            <person name="Niatou-Singa F.S."/>
            <person name="Gouil Q."/>
            <person name="Baker L."/>
            <person name="Ritchie M.E."/>
            <person name="Jex A.R."/>
            <person name="Gazzola D."/>
            <person name="Li H."/>
            <person name="Toshio Fujiwara R."/>
            <person name="Zhan B."/>
            <person name="Aroian R.V."/>
            <person name="Pafco B."/>
            <person name="Schwarz E.M."/>
        </authorList>
    </citation>
    <scope>NUCLEOTIDE SEQUENCE [LARGE SCALE GENOMIC DNA]</scope>
    <source>
        <strain evidence="10 11">Aroian</strain>
        <tissue evidence="10">Whole animal</tissue>
    </source>
</reference>
<evidence type="ECO:0000256" key="1">
    <source>
        <dbReference type="ARBA" id="ARBA00004141"/>
    </source>
</evidence>
<feature type="repeat" description="Solcar" evidence="8">
    <location>
        <begin position="212"/>
        <end position="303"/>
    </location>
</feature>
<feature type="repeat" description="Solcar" evidence="8">
    <location>
        <begin position="120"/>
        <end position="204"/>
    </location>
</feature>
<keyword evidence="5" id="KW-0677">Repeat</keyword>
<sequence length="415" mass="45632">MCLTVPYRIPVSTHKLVSVASASLPAPAYKADGSEEGDDAETLARIKIDNNFGFAQKKDRQVATVPVLEVESAELVHRRTFDERIAINRYTLSHFFEYFNCEEQSKEWSMSSSRDIPKHMKFILGGSAGMSATLIVHPLDFMKNRMQLSGKDGQKRYRSSYHAFKSITSSEGILVVYNGLSASLVRQATYTSTRLGVYTWLMEHFMTKNQPIPYLGKVALGMTAGVCGALVGNPVEVVLIRMCVDGHLPVEQRRNYKNVFHALYHIVKFEGATTLYRGCSPTVVRCMVLNATQLSTYSQAKQFCIESTSIGDGFLCHVLSSMISGLASAITSLPVDILKTSNLVPGDFGMAATVAFFHTSGASPNDIQMISVGWKNMLLHCCWRGAMPTVSGMKFEENTLAKCIARGLALSASVT</sequence>
<evidence type="ECO:0000256" key="6">
    <source>
        <dbReference type="ARBA" id="ARBA00022989"/>
    </source>
</evidence>
<keyword evidence="7 8" id="KW-0472">Membrane</keyword>